<proteinExistence type="predicted"/>
<dbReference type="RefSeq" id="WP_166092829.1">
    <property type="nucleotide sequence ID" value="NZ_CP049871.1"/>
</dbReference>
<dbReference type="GO" id="GO:0016853">
    <property type="term" value="F:isomerase activity"/>
    <property type="evidence" value="ECO:0007669"/>
    <property type="project" value="InterPro"/>
</dbReference>
<dbReference type="Pfam" id="PF01263">
    <property type="entry name" value="Aldose_epim"/>
    <property type="match status" value="1"/>
</dbReference>
<evidence type="ECO:0000313" key="2">
    <source>
        <dbReference type="Proteomes" id="UP000502502"/>
    </source>
</evidence>
<dbReference type="AlphaFoldDB" id="A0A6G7ZLM9"/>
<dbReference type="Gene3D" id="2.70.98.10">
    <property type="match status" value="1"/>
</dbReference>
<organism evidence="1 2">
    <name type="scientific">Sphingomonas sinipercae</name>
    <dbReference type="NCBI Taxonomy" id="2714944"/>
    <lineage>
        <taxon>Bacteria</taxon>
        <taxon>Pseudomonadati</taxon>
        <taxon>Pseudomonadota</taxon>
        <taxon>Alphaproteobacteria</taxon>
        <taxon>Sphingomonadales</taxon>
        <taxon>Sphingomonadaceae</taxon>
        <taxon>Sphingomonas</taxon>
    </lineage>
</organism>
<dbReference type="EMBL" id="CP049871">
    <property type="protein sequence ID" value="QIL01843.1"/>
    <property type="molecule type" value="Genomic_DNA"/>
</dbReference>
<dbReference type="InterPro" id="IPR014718">
    <property type="entry name" value="GH-type_carb-bd"/>
</dbReference>
<dbReference type="InterPro" id="IPR011013">
    <property type="entry name" value="Gal_mutarotase_sf_dom"/>
</dbReference>
<keyword evidence="2" id="KW-1185">Reference proteome</keyword>
<dbReference type="InterPro" id="IPR008183">
    <property type="entry name" value="Aldose_1/G6P_1-epimerase"/>
</dbReference>
<dbReference type="Proteomes" id="UP000502502">
    <property type="component" value="Chromosome"/>
</dbReference>
<evidence type="ECO:0000313" key="1">
    <source>
        <dbReference type="EMBL" id="QIL01843.1"/>
    </source>
</evidence>
<gene>
    <name evidence="1" type="ORF">G7078_02930</name>
</gene>
<name>A0A6G7ZLM9_9SPHN</name>
<reference evidence="1 2" key="1">
    <citation type="submission" date="2020-03" db="EMBL/GenBank/DDBJ databases">
        <title>Sphingomonas sp. nov., isolated from fish.</title>
        <authorList>
            <person name="Hyun D.-W."/>
            <person name="Bae J.-W."/>
        </authorList>
    </citation>
    <scope>NUCLEOTIDE SEQUENCE [LARGE SCALE GENOMIC DNA]</scope>
    <source>
        <strain evidence="1 2">HDW15C</strain>
    </source>
</reference>
<dbReference type="CDD" id="cd09021">
    <property type="entry name" value="Aldose_epim_Ec_YphB"/>
    <property type="match status" value="1"/>
</dbReference>
<dbReference type="GO" id="GO:0030246">
    <property type="term" value="F:carbohydrate binding"/>
    <property type="evidence" value="ECO:0007669"/>
    <property type="project" value="InterPro"/>
</dbReference>
<dbReference type="SUPFAM" id="SSF74650">
    <property type="entry name" value="Galactose mutarotase-like"/>
    <property type="match status" value="1"/>
</dbReference>
<protein>
    <submittedName>
        <fullName evidence="1">Aldose 1-epimerase</fullName>
    </submittedName>
</protein>
<dbReference type="GO" id="GO:0005975">
    <property type="term" value="P:carbohydrate metabolic process"/>
    <property type="evidence" value="ECO:0007669"/>
    <property type="project" value="InterPro"/>
</dbReference>
<accession>A0A6G7ZLM9</accession>
<sequence length="293" mass="32141">MTQSLLLTAGLLELELAPKVGGAVAGFTYVDADLRIPVLRAPQHPLTNVLDAASFPLVPYVNRIRGGAFDFRGRRIALAPNMPGDPSPLHGQGWLAAWAVEATAPASATLRYDHPGGEWPWTYRARQHFALTEDRLDTWIACRNTSDEPMPCGLGIHPYFHCSGRTRIRTGVSHVWTVDEHVLPIAREPAVGRYAIADAPVCGRDLDNGFDGWSGSAVFSDPDWPFEIELSAPDVTYFQLYSPSEGGIFVAEPVTHANDALSAPEAQWPELGIRILDPGEEMRLDARIAVRRK</sequence>
<dbReference type="KEGG" id="ssin:G7078_02930"/>